<dbReference type="InterPro" id="IPR049468">
    <property type="entry name" value="Restrct_endonuc-II-like_dom"/>
</dbReference>
<gene>
    <name evidence="2" type="ORF">H9624_10405</name>
</gene>
<dbReference type="Gene3D" id="3.40.960.10">
    <property type="entry name" value="VSR Endonuclease"/>
    <property type="match status" value="1"/>
</dbReference>
<reference evidence="2 3" key="1">
    <citation type="submission" date="2020-08" db="EMBL/GenBank/DDBJ databases">
        <title>A Genomic Blueprint of the Chicken Gut Microbiome.</title>
        <authorList>
            <person name="Gilroy R."/>
            <person name="Ravi A."/>
            <person name="Getino M."/>
            <person name="Pursley I."/>
            <person name="Horton D.L."/>
            <person name="Alikhan N.-F."/>
            <person name="Baker D."/>
            <person name="Gharbi K."/>
            <person name="Hall N."/>
            <person name="Watson M."/>
            <person name="Adriaenssens E.M."/>
            <person name="Foster-Nyarko E."/>
            <person name="Jarju S."/>
            <person name="Secka A."/>
            <person name="Antonio M."/>
            <person name="Oren A."/>
            <person name="Chaudhuri R."/>
            <person name="La Ragione R.M."/>
            <person name="Hildebrand F."/>
            <person name="Pallen M.J."/>
        </authorList>
    </citation>
    <scope>NUCLEOTIDE SEQUENCE [LARGE SCALE GENOMIC DNA]</scope>
    <source>
        <strain evidence="2 3">Sa1BUA1</strain>
    </source>
</reference>
<comment type="caution">
    <text evidence="2">The sequence shown here is derived from an EMBL/GenBank/DDBJ whole genome shotgun (WGS) entry which is preliminary data.</text>
</comment>
<organism evidence="2 3">
    <name type="scientific">Oceanitalea stevensii</name>
    <dbReference type="NCBI Taxonomy" id="2763072"/>
    <lineage>
        <taxon>Bacteria</taxon>
        <taxon>Bacillati</taxon>
        <taxon>Actinomycetota</taxon>
        <taxon>Actinomycetes</taxon>
        <taxon>Micrococcales</taxon>
        <taxon>Bogoriellaceae</taxon>
        <taxon>Georgenia</taxon>
    </lineage>
</organism>
<dbReference type="RefSeq" id="WP_251839844.1">
    <property type="nucleotide sequence ID" value="NZ_JACSPO010000005.1"/>
</dbReference>
<evidence type="ECO:0000259" key="1">
    <source>
        <dbReference type="Pfam" id="PF18741"/>
    </source>
</evidence>
<feature type="domain" description="Restriction endonuclease type II-like" evidence="1">
    <location>
        <begin position="191"/>
        <end position="269"/>
    </location>
</feature>
<evidence type="ECO:0000313" key="3">
    <source>
        <dbReference type="Proteomes" id="UP000661894"/>
    </source>
</evidence>
<proteinExistence type="predicted"/>
<accession>A0ABR8Z318</accession>
<dbReference type="Proteomes" id="UP000661894">
    <property type="component" value="Unassembled WGS sequence"/>
</dbReference>
<dbReference type="InterPro" id="IPR011335">
    <property type="entry name" value="Restrct_endonuc-II-like"/>
</dbReference>
<dbReference type="SUPFAM" id="SSF52980">
    <property type="entry name" value="Restriction endonuclease-like"/>
    <property type="match status" value="1"/>
</dbReference>
<evidence type="ECO:0000313" key="2">
    <source>
        <dbReference type="EMBL" id="MBD8062737.1"/>
    </source>
</evidence>
<dbReference type="EMBL" id="JACSPO010000005">
    <property type="protein sequence ID" value="MBD8062737.1"/>
    <property type="molecule type" value="Genomic_DNA"/>
</dbReference>
<dbReference type="Pfam" id="PF18741">
    <property type="entry name" value="MTES_1575"/>
    <property type="match status" value="1"/>
</dbReference>
<keyword evidence="3" id="KW-1185">Reference proteome</keyword>
<name>A0ABR8Z318_9MICO</name>
<protein>
    <submittedName>
        <fullName evidence="2">DUF559 domain-containing protein</fullName>
    </submittedName>
</protein>
<sequence>MDAVNRLWTYGGVGTRTQIARTTAERRAVTAAVAAGQVRDLGAGWLALADAQESVVVARRMGAAITCVSIAEFFDLPLLVTPDRPHIALPRRRGRRSIDMAVRVHGEGSWTAPLPVGLPLAPLADALARVLRCRPTEEAAVVLDAALRKGLVAPEAVRRTLTGRGSPAALATLERCSPRSRSVIETRARLALEDAGLIVSAGVKIDGVGEVDLVVEGRIVVECDGFAYHSGRAEYREDRRRDRALLERGYLVLRFTWEEIMQDPRVIVSAVKGLLGGS</sequence>